<proteinExistence type="predicted"/>
<reference evidence="1" key="1">
    <citation type="journal article" date="2022" name="bioRxiv">
        <title>Sequencing and chromosome-scale assembly of the giantPleurodeles waltlgenome.</title>
        <authorList>
            <person name="Brown T."/>
            <person name="Elewa A."/>
            <person name="Iarovenko S."/>
            <person name="Subramanian E."/>
            <person name="Araus A.J."/>
            <person name="Petzold A."/>
            <person name="Susuki M."/>
            <person name="Suzuki K.-i.T."/>
            <person name="Hayashi T."/>
            <person name="Toyoda A."/>
            <person name="Oliveira C."/>
            <person name="Osipova E."/>
            <person name="Leigh N.D."/>
            <person name="Simon A."/>
            <person name="Yun M.H."/>
        </authorList>
    </citation>
    <scope>NUCLEOTIDE SEQUENCE</scope>
    <source>
        <strain evidence="1">20211129_DDA</strain>
        <tissue evidence="1">Liver</tissue>
    </source>
</reference>
<dbReference type="AlphaFoldDB" id="A0AAV7VI59"/>
<accession>A0AAV7VI59</accession>
<dbReference type="Proteomes" id="UP001066276">
    <property type="component" value="Chromosome 2_1"/>
</dbReference>
<protein>
    <submittedName>
        <fullName evidence="1">Uncharacterized protein</fullName>
    </submittedName>
</protein>
<comment type="caution">
    <text evidence="1">The sequence shown here is derived from an EMBL/GenBank/DDBJ whole genome shotgun (WGS) entry which is preliminary data.</text>
</comment>
<organism evidence="1 2">
    <name type="scientific">Pleurodeles waltl</name>
    <name type="common">Iberian ribbed newt</name>
    <dbReference type="NCBI Taxonomy" id="8319"/>
    <lineage>
        <taxon>Eukaryota</taxon>
        <taxon>Metazoa</taxon>
        <taxon>Chordata</taxon>
        <taxon>Craniata</taxon>
        <taxon>Vertebrata</taxon>
        <taxon>Euteleostomi</taxon>
        <taxon>Amphibia</taxon>
        <taxon>Batrachia</taxon>
        <taxon>Caudata</taxon>
        <taxon>Salamandroidea</taxon>
        <taxon>Salamandridae</taxon>
        <taxon>Pleurodelinae</taxon>
        <taxon>Pleurodeles</taxon>
    </lineage>
</organism>
<evidence type="ECO:0000313" key="1">
    <source>
        <dbReference type="EMBL" id="KAJ1200416.1"/>
    </source>
</evidence>
<evidence type="ECO:0000313" key="2">
    <source>
        <dbReference type="Proteomes" id="UP001066276"/>
    </source>
</evidence>
<gene>
    <name evidence="1" type="ORF">NDU88_004240</name>
</gene>
<sequence length="103" mass="11560">MHPSGTVNRVMQGRAAVRLGLSWDSSMEPSTKYLMGVCEVAAAALAHKSALLTGFSDQSQTRQRVTFHFFPWQCAFTLRAPVFQVHEARVFLRQLRTPLEPAQ</sequence>
<keyword evidence="2" id="KW-1185">Reference proteome</keyword>
<dbReference type="EMBL" id="JANPWB010000003">
    <property type="protein sequence ID" value="KAJ1200416.1"/>
    <property type="molecule type" value="Genomic_DNA"/>
</dbReference>
<name>A0AAV7VI59_PLEWA</name>